<dbReference type="SMART" id="SM00248">
    <property type="entry name" value="ANK"/>
    <property type="match status" value="2"/>
</dbReference>
<dbReference type="EMBL" id="JAGHKO010000001">
    <property type="protein sequence ID" value="MBO9200597.1"/>
    <property type="molecule type" value="Genomic_DNA"/>
</dbReference>
<dbReference type="Proteomes" id="UP000677244">
    <property type="component" value="Unassembled WGS sequence"/>
</dbReference>
<dbReference type="SUPFAM" id="SSF48403">
    <property type="entry name" value="Ankyrin repeat"/>
    <property type="match status" value="1"/>
</dbReference>
<organism evidence="4 5">
    <name type="scientific">Niastella soli</name>
    <dbReference type="NCBI Taxonomy" id="2821487"/>
    <lineage>
        <taxon>Bacteria</taxon>
        <taxon>Pseudomonadati</taxon>
        <taxon>Bacteroidota</taxon>
        <taxon>Chitinophagia</taxon>
        <taxon>Chitinophagales</taxon>
        <taxon>Chitinophagaceae</taxon>
        <taxon>Niastella</taxon>
    </lineage>
</organism>
<evidence type="ECO:0000313" key="5">
    <source>
        <dbReference type="Proteomes" id="UP000677244"/>
    </source>
</evidence>
<accession>A0ABS3YRQ6</accession>
<reference evidence="4 5" key="1">
    <citation type="submission" date="2021-03" db="EMBL/GenBank/DDBJ databases">
        <title>Assistant Professor.</title>
        <authorList>
            <person name="Huq M.A."/>
        </authorList>
    </citation>
    <scope>NUCLEOTIDE SEQUENCE [LARGE SCALE GENOMIC DNA]</scope>
    <source>
        <strain evidence="4 5">MAH-29</strain>
    </source>
</reference>
<keyword evidence="5" id="KW-1185">Reference proteome</keyword>
<keyword evidence="1" id="KW-0677">Repeat</keyword>
<dbReference type="InterPro" id="IPR002110">
    <property type="entry name" value="Ankyrin_rpt"/>
</dbReference>
<dbReference type="PANTHER" id="PTHR24201">
    <property type="entry name" value="ANK_REP_REGION DOMAIN-CONTAINING PROTEIN"/>
    <property type="match status" value="1"/>
</dbReference>
<dbReference type="Pfam" id="PF00023">
    <property type="entry name" value="Ank"/>
    <property type="match status" value="1"/>
</dbReference>
<protein>
    <submittedName>
        <fullName evidence="4">Ankyrin repeat domain-containing protein</fullName>
    </submittedName>
</protein>
<dbReference type="InterPro" id="IPR050776">
    <property type="entry name" value="Ank_Repeat/CDKN_Inhibitor"/>
</dbReference>
<dbReference type="RefSeq" id="WP_209138637.1">
    <property type="nucleotide sequence ID" value="NZ_JAGHKO010000001.1"/>
</dbReference>
<name>A0ABS3YRQ6_9BACT</name>
<proteinExistence type="predicted"/>
<evidence type="ECO:0000256" key="2">
    <source>
        <dbReference type="ARBA" id="ARBA00023043"/>
    </source>
</evidence>
<comment type="caution">
    <text evidence="4">The sequence shown here is derived from an EMBL/GenBank/DDBJ whole genome shotgun (WGS) entry which is preliminary data.</text>
</comment>
<dbReference type="InterPro" id="IPR036770">
    <property type="entry name" value="Ankyrin_rpt-contain_sf"/>
</dbReference>
<evidence type="ECO:0000313" key="4">
    <source>
        <dbReference type="EMBL" id="MBO9200597.1"/>
    </source>
</evidence>
<feature type="repeat" description="ANK" evidence="3">
    <location>
        <begin position="49"/>
        <end position="96"/>
    </location>
</feature>
<gene>
    <name evidence="4" type="ORF">J7I42_10015</name>
</gene>
<keyword evidence="2 3" id="KW-0040">ANK repeat</keyword>
<evidence type="ECO:0000256" key="3">
    <source>
        <dbReference type="PROSITE-ProRule" id="PRU00023"/>
    </source>
</evidence>
<dbReference type="Gene3D" id="1.25.40.20">
    <property type="entry name" value="Ankyrin repeat-containing domain"/>
    <property type="match status" value="1"/>
</dbReference>
<sequence>MPYAPDHIPLNKPDAFGTYPIEYAMGEDDPDMVKLVIESGANPNIDLGEGRTPLHEAVDYCIDGMIQNNRDDFYPESLEIVKILLANGGDLNKKDNRGRKPLDLINIYSANYKESFDKIVNMFRPAIPNIDELIEFTGEN</sequence>
<dbReference type="PROSITE" id="PS50088">
    <property type="entry name" value="ANK_REPEAT"/>
    <property type="match status" value="1"/>
</dbReference>
<evidence type="ECO:0000256" key="1">
    <source>
        <dbReference type="ARBA" id="ARBA00022737"/>
    </source>
</evidence>